<dbReference type="InterPro" id="IPR043502">
    <property type="entry name" value="DNA/RNA_pol_sf"/>
</dbReference>
<dbReference type="Gene3D" id="3.10.10.10">
    <property type="entry name" value="HIV Type 1 Reverse Transcriptase, subunit A, domain 1"/>
    <property type="match status" value="1"/>
</dbReference>
<feature type="region of interest" description="Disordered" evidence="3">
    <location>
        <begin position="3892"/>
        <end position="3938"/>
    </location>
</feature>
<proteinExistence type="predicted"/>
<feature type="compositionally biased region" description="Basic and acidic residues" evidence="3">
    <location>
        <begin position="2642"/>
        <end position="2653"/>
    </location>
</feature>
<evidence type="ECO:0000259" key="5">
    <source>
        <dbReference type="Pfam" id="PF13976"/>
    </source>
</evidence>
<feature type="coiled-coil region" evidence="2">
    <location>
        <begin position="2111"/>
        <end position="2138"/>
    </location>
</feature>
<dbReference type="SUPFAM" id="SSF56672">
    <property type="entry name" value="DNA/RNA polymerases"/>
    <property type="match status" value="3"/>
</dbReference>
<feature type="coiled-coil region" evidence="2">
    <location>
        <begin position="988"/>
        <end position="1015"/>
    </location>
</feature>
<feature type="domain" description="Reverse transcriptase Ty1/copia-type" evidence="4">
    <location>
        <begin position="587"/>
        <end position="733"/>
    </location>
</feature>
<feature type="non-terminal residue" evidence="7">
    <location>
        <position position="1"/>
    </location>
</feature>
<dbReference type="InterPro" id="IPR021109">
    <property type="entry name" value="Peptidase_aspartic_dom_sf"/>
</dbReference>
<dbReference type="PANTHER" id="PTHR11439">
    <property type="entry name" value="GAG-POL-RELATED RETROTRANSPOSON"/>
    <property type="match status" value="1"/>
</dbReference>
<feature type="region of interest" description="Disordered" evidence="3">
    <location>
        <begin position="3042"/>
        <end position="3061"/>
    </location>
</feature>
<feature type="domain" description="Retrovirus-related Pol polyprotein from transposon TNT 1-94-like beta-barrel" evidence="6">
    <location>
        <begin position="3089"/>
        <end position="3160"/>
    </location>
</feature>
<dbReference type="InterPro" id="IPR013103">
    <property type="entry name" value="RVT_2"/>
</dbReference>
<feature type="coiled-coil region" evidence="2">
    <location>
        <begin position="1229"/>
        <end position="1256"/>
    </location>
</feature>
<evidence type="ECO:0000259" key="6">
    <source>
        <dbReference type="Pfam" id="PF22936"/>
    </source>
</evidence>
<gene>
    <name evidence="7" type="ORF">Tci_022475</name>
</gene>
<feature type="coiled-coil region" evidence="2">
    <location>
        <begin position="3939"/>
        <end position="3984"/>
    </location>
</feature>
<dbReference type="Pfam" id="PF22936">
    <property type="entry name" value="Pol_BBD"/>
    <property type="match status" value="1"/>
</dbReference>
<feature type="region of interest" description="Disordered" evidence="3">
    <location>
        <begin position="3307"/>
        <end position="3341"/>
    </location>
</feature>
<feature type="domain" description="GAG-pre-integrase" evidence="5">
    <location>
        <begin position="3166"/>
        <end position="3214"/>
    </location>
</feature>
<sequence length="4864" mass="548617">AVVPTTADQILAKKNELKARGTLLMAFSDKHQLKFNIYKDAKSLMEAIEKRLQKLISQLDILGESLSQEDINIKFLRSLPTEWRTHTLIWRNKANLEDQSLDDLFNNLKIYEAEVKSSSSTSHTIQNIAFVSLQNTDITNESVNAIPSVSDASTKPPASILPNMDNLSNAVIYSFFSSQSNSPQLDNDVLKQIDADDLEEMDLKWQMAMLTMRAMRFLQRTGRNLRASRTTSIGFDMSKVECYNCHRRGHFLREYMSPRDTRNKDTQRRTVLVETSTSNALSNRPSAPIIEDWVSDLEDASEGEPIPTQKEPSFVQTTKHVKTPRTSVKPDCDNYEKKMVQKPVRNHAIRVNHQHSAKMTHPHTNGHVVPTTVLTRSRLVPLNTARPITTVVPQTTVTIPRPVPHGVNKAHSQIRRPINHILVPKHRNFHRTVTTVKGNPHQALKDKGVIDSGCSKYMIGNISYLFDFEEINGGYVAFGGNLKGKVGKDTRSVQQYVLLPLWFTSLKDPQNTDADAPFDVKKNEYKVHVSPSRVKNLSDEFENFSSNSTNGVNAASAPVTAVGPNSTNNTNSFNAVGPSDNTTRSMVRMLKEQGFEDPDYPDMVYKVVKALYGLHQALRVWYETLANYLLENGFQMGKIDQTLFIKKQKGDILLVQVYVDNIIFRSTNKELCKAFEKLMKDKFQMSSMGELIFFLGLQVKQKDDGILIKQDKYVAKILRMFGLINGKSARTPIDTEKPLLKDSYGKDVDVHIYKSMIGSLMYLTSSRPDIMFAVCTCAHFQVTLKVSHLYAVKRIFKYLKGKPHLGLWYLKDSPFNLVAYFDCDYAGASLDRKSTIGGCQFLSCRLISWQCKKQTIVDTSSTEAEYVAVVSCCAQVLWIQNQLLDYGMVRNVDSPSKFLMHLRFLQVMINAQVDDLSSHNTNYTSPTLTQKVFANMGRIGKGFSGMETPLFDAMLVPQQVQAAVAEVKEDEDKANEVAVTCATLTQKVANLEQDKISHALEITKLKKRVKKLEKKRRTKHSGLKILRTVDVEEMDANVQGRMAESQAKAYNLDLQHSEKVLSMYDTDEAEPNEVEKVLEVVTAAKLMTEVVTTAAPITTAAQVPKPSAPRKRRGIFIQDPEETATSSVITHSENDVVDQVKRKEKQDNTVMRYQALKRKPLTEAQARKNIMIYLKNMAGFKMDFFKGMTYNEIRPIFKKHYNSKQAFLEKVEEEVTVLEEGSKRKGKSLKQEIAKKQRIDEEVEELKTHLQIVANDDDYMFTEATPLATKTLWKIVKERFESTEPKNFSNDFLLNILKIMFEKPNVEANTSRIYAKGLLLLVEEIVLLVHIDAVREKSVEVKGPTPVNVRNPTVRAYYECSSIDHVRGSSPGTNIVMCTFTFNNHFATTLFDSGANYSFVSTTFIPLLGIELIELGFIYEIKIASRQLVEIDKVIKGCKLESKGHVFDIDLIPFKHESFDVIICMDWLSNHKSEIIRHKKVVSIPLLDDKVLRVLRESPEEKVRLLMSAKARDKKQGEIVVVKDFLAIDLRSGYHQLRVHENDIPKTVFRTCYGHFKFTVIPFGLTNTPAEHVEHLSVMVWEAMIGAFKQKKNQPTMPSWHSPPQVLPVLIMRPDFYDLVGYRNIKGVCASLDGAVTPLDDQDMIKLMIGIDNLGHQINIQGVCGSLDGAVIILLAEHWEHLSRAAPRVVFRCVVILEGCYRVPVAPTTAEQRLARKNELKARGTLLMALPNKHQLKFNIHKDARTLMEAIEKRFGGNKETKKVQKTLLKQQYENFTGTSFESLDQIHDRLQKLIKWRTHTLIWRNKTDLEEKILDDLFNSLKIYKNEVKSSSTSSTTQNIAFVSSQNTDNTTESVSASASVSAASAKVPISALSNVDTLSDAIIYSFFASQSNSPQLDNNDLKQIDADNLEEMDLKWQMVMLTMRARRFLQRTERNLGANGTTSIGFDMSKVECNNFHMRGHFVRECKSPKDTMRNVPVKTQKRTVPVETSTSNALVSQCDGVGSYDWSFQAEEEPTNYALMAFTSSSSFSSDNEVVSCSKACTKAYATLQSHYDKLTNDLRKSQFDVISYKTGLESVEARILVYQQNETVFKDDIKLLKLDVMLRDNVLAELRKKFEKAKQERDELKLKLEKFQTSSKNLSLLLASQTNDKTGLGYDTKVFNSFVFDCAEMYSSKSDVSMPASLVYDRYQSGEGYHDVPPSYTRTFMPPKPNLVFSNAPTIHETVLTALHVELSLTKPNQDLPQSNRPSALIIEDWVFDSEDEFEAEPMQNASSFVQPPKHVKTPRSSIKTVEHPIPAANLRQEIPKSKGHRNTRNRKACFVCKSLTHLIKDFPIAILTKSRLVHTAAKTVTTVVPQTHVTRLRPVKNVFTKSPSPPRRTINLRTSPSHSNFYHKVTTAKAPQQALKDKGVIDSGCSRHMTGNMSYLSYFEAINGGYVAFGRNPKGGKITGKGKTRTDTKCIVLTSNFKLPDESHVLLRVLRENNMHNVDLKNIVPSGDLTCLFAKASLDESNLLHRRLGHINFKTMNKLVKGDLVRGLPSKVFKNNHTCVACKKGKQHRASWSSPTWLFDIDTLTKSMNYQSIIAGYQPNSSAGIQELFDVEKNTDDDTTFEVKEPEFKVKQPESEVYVSPSSSAKIKKHDDKTKREAKGKNHVKLSTGGSNLYEEFGDFSSSSTNEVNAASTTTTAIEPNSTNNTNTFNVTGPSNNAVSSNFEIGGKSLFVDPSQYPNDLDLPALEDITYSDDEEDVGVEADFSNLETNITVSPIPTTKVQKDHPTYILACLHAFFHKKNQRRYINVGLYNVLILYMLTMFSFGVDAAEDFKENMQRDYCCWLKTYCCQVKLMLLDDAAKIKLRLLEQSAAADLLKALSLDSVQTHSSHLKFSLSGFGFYPRFIDGVVQPLAPTTAEQRLAKKNELKARGTLLMALPDKHQLQFNTHKDAKTLMEAIEKSLKIYEAEVKSSSSTSSSTQNISFASSQNTDGINESVSDVTSVTVAIAKVLVFALPNVDTVRDAIIYSFFASQSNSLQLDNDDLKQRDVDDLEEPSPKPSTFSQKVTTAKAPQVNAAKGVQRKWGNPQHALKDKEVIDSGCSRHMTGNMSYLSDFEAINEGYVAFGGNPKGGNITGKGKIMTDKLDFDDVYFVKELQFNLFSVSRMVPRENNMYNIDIKNIIPSGDLTCLFAKATLYESNLWHRRLVHINFKTMNKLVKGKFDGKVDEGFFVAYSVSGPTWLFDIDTLTKSMNYQPVSEGNQPNSSAGVQYHFDAQKEGEEIVQQYVLFPSWSSGSKDSQNTDDDATFKVKENEFEVENPESEVHVSPSSSVKTKKHDDKTKREAKGKSPIELSIGVRKLIEEFEDFIDNSTNEVNAASTLVPVVGESSYVDPSQYPDDSNMPALEDITYSDDEEDVGAEADFTNLENNYHFARIEAIRLFLAYASFMGFMVFQMDVKSAFLYGTIEEEVYVCQPPGFEDPNYPDKVYKVVKARYGLHQAPRAWYETLANFLLENGFQRGKIDQTLFIKRQKGAILLVQVYVDDIIFDSTNKDLRKAFEKLMKDKFQMSSMGELTFFLGLQVKQKPDGIFISQDKYVAEILRKVGLIDRKSASTPIDIEKPLLKDPDGEGVDVYTYRSMIGSLMHLTLSRPDIMFAVCICARFQVTSKVSHLHAVKRIFRYLKGKPHLGLWYLKDSPFNLVAYSDSDYVGTSLDRKSTTGGCQFLGCRLISWQCKKQPVVATSSTKAEYVAAAKLPRMGYEKPSTKLTFYKAFFLVADDVPAADAEPTPPSPPPTTQSPPPTQELPSTSQALEQDKVAQALEIIKLKQRVKKLERKNKVKVSDLRRLKKVGTAQRVKSSADAVMNDVSKQGGIIIDIDAYKDVPLEEVDISKNAKIEENADVQRRPEDTAPSAARKRKGVVIRDPEETATPSTIIHAEPKSKDKGKAFLEKSKEQLEEEESRALKRTSECLEKKATKKQKLDEEVEELKKHLQIVPNDDDDVYTKATPLALKIHVVGYEIYTENNEPYYKIKRADGSYQLFLSFLSLLRNFDREDLEVLWKLVKEIFASPKTKNFLDDFLLTTLGAIYTNDLAGREKISIDKTYCCQIKLMLLDDVVNIKLRLLEHSSVAGVKGPHNQALIDPSWIEAMQEEEEGIDYEVVFAPVARIEAIRLFLAYASFMGFIVFQMDVKSAFLYETIEEEVYVCQPLGFKDPDYPDKVYKVVKELYGLHQAPRAWKFRLIDKKLASTPIDTKKPLLKDPEGEDVNVHTYRSMIGSLMYLTSSRQDIMFAVCACARFQVTPKVSHLHVVKRIFRYLKGKPHLGLWYPKDSPFNLVTYSDSDYARASLDRKSTAGGCQFLGCRLISWQCKKQTVVTTLSTEAKYVAAVKEKQENDKIGLKPDKNEKPPFPFLVFKSRSELQFDFTYLPPRWGNDPGIILPGLPVCYDDDDDEERSNSLEDNIISGFPSCSAITPNEPVLSTEEPDNSLSMGDEHLDTIPAMESDEVIKSSVENLIPIPSVSEGIPGHRCDVPFHDNSPPLNVSLDQFKDFFESNDEFSSTDDDSFSIDKIDYVEASPPDSELVSSEVMEIVIPEVGGIDDDILLTIKEDIIHQVFLHFLNSLLEETNNFDNSLPEFTTFSNVLFDAEYESDSSDDQSCSDEDVLEKIISKPLFEEEIIPMKIIDSLLDEFAGELALLKSIPLGIDETDCDFEGDIRLIKKLLYGNSYPRPPKEFVSVNSDAEIKSFSPSPILVKDSNSLMEEIDLFCTLDYPMPSGIKDDDYDSERDILILKDLPSNNTLSFAEKESFHFDIPSFSRPHAKPPDGNIEILNIKMMGDISDQKAFMHELMITLASHQEKSPDLLSHRGLKAF</sequence>
<evidence type="ECO:0000256" key="3">
    <source>
        <dbReference type="SAM" id="MobiDB-lite"/>
    </source>
</evidence>
<dbReference type="CDD" id="cd09272">
    <property type="entry name" value="RNase_HI_RT_Ty1"/>
    <property type="match status" value="3"/>
</dbReference>
<dbReference type="Pfam" id="PF13976">
    <property type="entry name" value="gag_pre-integrs"/>
    <property type="match status" value="2"/>
</dbReference>
<feature type="compositionally biased region" description="Basic and acidic residues" evidence="3">
    <location>
        <begin position="3329"/>
        <end position="3341"/>
    </location>
</feature>
<keyword evidence="1" id="KW-0064">Aspartyl protease</keyword>
<organism evidence="7">
    <name type="scientific">Tanacetum cinerariifolium</name>
    <name type="common">Dalmatian daisy</name>
    <name type="synonym">Chrysanthemum cinerariifolium</name>
    <dbReference type="NCBI Taxonomy" id="118510"/>
    <lineage>
        <taxon>Eukaryota</taxon>
        <taxon>Viridiplantae</taxon>
        <taxon>Streptophyta</taxon>
        <taxon>Embryophyta</taxon>
        <taxon>Tracheophyta</taxon>
        <taxon>Spermatophyta</taxon>
        <taxon>Magnoliopsida</taxon>
        <taxon>eudicotyledons</taxon>
        <taxon>Gunneridae</taxon>
        <taxon>Pentapetalae</taxon>
        <taxon>asterids</taxon>
        <taxon>campanulids</taxon>
        <taxon>Asterales</taxon>
        <taxon>Asteraceae</taxon>
        <taxon>Asteroideae</taxon>
        <taxon>Anthemideae</taxon>
        <taxon>Anthemidinae</taxon>
        <taxon>Tanacetum</taxon>
    </lineage>
</organism>
<feature type="domain" description="Reverse transcriptase Ty1/copia-type" evidence="4">
    <location>
        <begin position="4147"/>
        <end position="4241"/>
    </location>
</feature>
<feature type="coiled-coil region" evidence="2">
    <location>
        <begin position="38"/>
        <end position="65"/>
    </location>
</feature>
<dbReference type="InterPro" id="IPR054722">
    <property type="entry name" value="PolX-like_BBD"/>
</dbReference>
<dbReference type="InterPro" id="IPR025724">
    <property type="entry name" value="GAG-pre-integrase_dom"/>
</dbReference>
<evidence type="ECO:0000256" key="2">
    <source>
        <dbReference type="SAM" id="Coils"/>
    </source>
</evidence>
<reference evidence="7" key="1">
    <citation type="journal article" date="2019" name="Sci. Rep.">
        <title>Draft genome of Tanacetum cinerariifolium, the natural source of mosquito coil.</title>
        <authorList>
            <person name="Yamashiro T."/>
            <person name="Shiraishi A."/>
            <person name="Satake H."/>
            <person name="Nakayama K."/>
        </authorList>
    </citation>
    <scope>NUCLEOTIDE SEQUENCE</scope>
</reference>
<evidence type="ECO:0000313" key="7">
    <source>
        <dbReference type="EMBL" id="GEU50497.1"/>
    </source>
</evidence>
<accession>A0A6L2KP49</accession>
<dbReference type="PANTHER" id="PTHR11439:SF495">
    <property type="entry name" value="REVERSE TRANSCRIPTASE, RNA-DEPENDENT DNA POLYMERASE-RELATED"/>
    <property type="match status" value="1"/>
</dbReference>
<feature type="region of interest" description="Disordered" evidence="3">
    <location>
        <begin position="300"/>
        <end position="332"/>
    </location>
</feature>
<feature type="region of interest" description="Disordered" evidence="3">
    <location>
        <begin position="2625"/>
        <end position="2663"/>
    </location>
</feature>
<dbReference type="Gene3D" id="3.30.70.270">
    <property type="match status" value="1"/>
</dbReference>
<feature type="compositionally biased region" description="Low complexity" evidence="3">
    <location>
        <begin position="2628"/>
        <end position="2637"/>
    </location>
</feature>
<dbReference type="Pfam" id="PF07727">
    <property type="entry name" value="RVT_2"/>
    <property type="match status" value="3"/>
</dbReference>
<feature type="domain" description="Reverse transcriptase Ty1/copia-type" evidence="4">
    <location>
        <begin position="3425"/>
        <end position="3609"/>
    </location>
</feature>
<protein>
    <submittedName>
        <fullName evidence="7">Putative ribonuclease H-like domain-containing protein</fullName>
    </submittedName>
</protein>
<feature type="region of interest" description="Disordered" evidence="3">
    <location>
        <begin position="3775"/>
        <end position="3802"/>
    </location>
</feature>
<keyword evidence="1" id="KW-0378">Hydrolase</keyword>
<feature type="compositionally biased region" description="Pro residues" evidence="3">
    <location>
        <begin position="3780"/>
        <end position="3796"/>
    </location>
</feature>
<dbReference type="GO" id="GO:0004190">
    <property type="term" value="F:aspartic-type endopeptidase activity"/>
    <property type="evidence" value="ECO:0007669"/>
    <property type="project" value="UniProtKB-KW"/>
</dbReference>
<name>A0A6L2KP49_TANCI</name>
<comment type="caution">
    <text evidence="7">The sequence shown here is derived from an EMBL/GenBank/DDBJ whole genome shotgun (WGS) entry which is preliminary data.</text>
</comment>
<feature type="domain" description="GAG-pre-integrase" evidence="5">
    <location>
        <begin position="2503"/>
        <end position="2560"/>
    </location>
</feature>
<keyword evidence="1" id="KW-0645">Protease</keyword>
<feature type="compositionally biased region" description="Basic and acidic residues" evidence="3">
    <location>
        <begin position="3892"/>
        <end position="3901"/>
    </location>
</feature>
<dbReference type="InterPro" id="IPR043128">
    <property type="entry name" value="Rev_trsase/Diguanyl_cyclase"/>
</dbReference>
<dbReference type="Gene3D" id="2.40.70.10">
    <property type="entry name" value="Acid Proteases"/>
    <property type="match status" value="1"/>
</dbReference>
<dbReference type="Pfam" id="PF08284">
    <property type="entry name" value="RVP_2"/>
    <property type="match status" value="1"/>
</dbReference>
<evidence type="ECO:0000256" key="1">
    <source>
        <dbReference type="ARBA" id="ARBA00022750"/>
    </source>
</evidence>
<dbReference type="CDD" id="cd00303">
    <property type="entry name" value="retropepsin_like"/>
    <property type="match status" value="1"/>
</dbReference>
<dbReference type="SUPFAM" id="SSF50630">
    <property type="entry name" value="Acid proteases"/>
    <property type="match status" value="1"/>
</dbReference>
<evidence type="ECO:0000259" key="4">
    <source>
        <dbReference type="Pfam" id="PF07727"/>
    </source>
</evidence>
<feature type="coiled-coil region" evidence="2">
    <location>
        <begin position="3809"/>
        <end position="3843"/>
    </location>
</feature>
<dbReference type="EMBL" id="BKCJ010002723">
    <property type="protein sequence ID" value="GEU50497.1"/>
    <property type="molecule type" value="Genomic_DNA"/>
</dbReference>
<keyword evidence="2" id="KW-0175">Coiled coil</keyword>